<gene>
    <name evidence="1" type="ORF">LITE_LOCUS28910</name>
    <name evidence="2" type="ORF">LITE_LOCUS37591</name>
</gene>
<reference evidence="2" key="1">
    <citation type="submission" date="2022-08" db="EMBL/GenBank/DDBJ databases">
        <authorList>
            <person name="Gutierrez-Valencia J."/>
        </authorList>
    </citation>
    <scope>NUCLEOTIDE SEQUENCE</scope>
</reference>
<accession>A0AAV0PB53</accession>
<organism evidence="2 3">
    <name type="scientific">Linum tenue</name>
    <dbReference type="NCBI Taxonomy" id="586396"/>
    <lineage>
        <taxon>Eukaryota</taxon>
        <taxon>Viridiplantae</taxon>
        <taxon>Streptophyta</taxon>
        <taxon>Embryophyta</taxon>
        <taxon>Tracheophyta</taxon>
        <taxon>Spermatophyta</taxon>
        <taxon>Magnoliopsida</taxon>
        <taxon>eudicotyledons</taxon>
        <taxon>Gunneridae</taxon>
        <taxon>Pentapetalae</taxon>
        <taxon>rosids</taxon>
        <taxon>fabids</taxon>
        <taxon>Malpighiales</taxon>
        <taxon>Linaceae</taxon>
        <taxon>Linum</taxon>
    </lineage>
</organism>
<keyword evidence="3" id="KW-1185">Reference proteome</keyword>
<dbReference type="EMBL" id="CAMGYJ010000007">
    <property type="protein sequence ID" value="CAI0446179.1"/>
    <property type="molecule type" value="Genomic_DNA"/>
</dbReference>
<evidence type="ECO:0000313" key="3">
    <source>
        <dbReference type="Proteomes" id="UP001154282"/>
    </source>
</evidence>
<dbReference type="AlphaFoldDB" id="A0AAV0PB53"/>
<sequence length="84" mass="9419">MRAEQSWGFFTCRQRKRKGEMKVAAALCCSAWMEKQCCRLKVESSPTKSSISGQILTLMAVTTTTRPLSPFLLTKDGLGCEQRN</sequence>
<dbReference type="Proteomes" id="UP001154282">
    <property type="component" value="Unassembled WGS sequence"/>
</dbReference>
<name>A0AAV0PB53_9ROSI</name>
<evidence type="ECO:0000313" key="2">
    <source>
        <dbReference type="EMBL" id="CAI0467837.1"/>
    </source>
</evidence>
<protein>
    <submittedName>
        <fullName evidence="2">Uncharacterized protein</fullName>
    </submittedName>
</protein>
<comment type="caution">
    <text evidence="2">The sequence shown here is derived from an EMBL/GenBank/DDBJ whole genome shotgun (WGS) entry which is preliminary data.</text>
</comment>
<dbReference type="EMBL" id="CAMGYJ010000008">
    <property type="protein sequence ID" value="CAI0467837.1"/>
    <property type="molecule type" value="Genomic_DNA"/>
</dbReference>
<evidence type="ECO:0000313" key="1">
    <source>
        <dbReference type="EMBL" id="CAI0446179.1"/>
    </source>
</evidence>
<proteinExistence type="predicted"/>